<dbReference type="EMBL" id="FULE01000023">
    <property type="protein sequence ID" value="SJN56104.1"/>
    <property type="molecule type" value="Genomic_DNA"/>
</dbReference>
<sequence length="355" mass="40500">MSRDVSGKRFQGRGTMSAIPGRFEVHIIETENDFHPVSSPETEIRYEYAKTLITSNQSPDIPFRLSVNPYRGCEHGCIYCFARPTHAYLDLSPGIDFETRLTAKINAAEIFEKELRHPNYQCQPIALGINTDAYQPIEKELKITRSLLNIAYAYRQPVSLITKSSLILRDIDLLQLMASEHLVHVGVSLTTLDNDLSRRLEPRAVPGSVRLKMIRALSEKNIPVTVMIAPVIPFINDHEMETLVQASVEAGAERVGYVMLRLPHEVAPLFEDWLHTYFPLRAERVLSHLRSMHGGQLYQGEFGKRMTGTGVYADFIRQRFHLARRKMSVEERKSEQLDCSRFQVPPQCGDQMALF</sequence>
<keyword evidence="2" id="KW-0408">Iron</keyword>
<dbReference type="GO" id="GO:0046872">
    <property type="term" value="F:metal ion binding"/>
    <property type="evidence" value="ECO:0007669"/>
    <property type="project" value="UniProtKB-KW"/>
</dbReference>
<feature type="domain" description="Radical SAM core" evidence="4">
    <location>
        <begin position="59"/>
        <end position="296"/>
    </location>
</feature>
<evidence type="ECO:0000259" key="4">
    <source>
        <dbReference type="PROSITE" id="PS51918"/>
    </source>
</evidence>
<evidence type="ECO:0000313" key="5">
    <source>
        <dbReference type="EMBL" id="SJN56104.1"/>
    </source>
</evidence>
<proteinExistence type="predicted"/>
<dbReference type="AlphaFoldDB" id="A0A1R4LIK8"/>
<dbReference type="SMART" id="SM00729">
    <property type="entry name" value="Elp3"/>
    <property type="match status" value="1"/>
</dbReference>
<dbReference type="RefSeq" id="WP_077335090.1">
    <property type="nucleotide sequence ID" value="NZ_FULE01000023.1"/>
</dbReference>
<keyword evidence="3" id="KW-0411">Iron-sulfur</keyword>
<dbReference type="PROSITE" id="PS51918">
    <property type="entry name" value="RADICAL_SAM"/>
    <property type="match status" value="1"/>
</dbReference>
<evidence type="ECO:0000256" key="1">
    <source>
        <dbReference type="ARBA" id="ARBA00022723"/>
    </source>
</evidence>
<organism evidence="5 6">
    <name type="scientific">Vibrio ruber (strain DSM 16370 / JCM 11486 / BCRC 17186 / CECT 7878 / LMG 23124 / VR1)</name>
    <dbReference type="NCBI Taxonomy" id="1123498"/>
    <lineage>
        <taxon>Bacteria</taxon>
        <taxon>Pseudomonadati</taxon>
        <taxon>Pseudomonadota</taxon>
        <taxon>Gammaproteobacteria</taxon>
        <taxon>Vibrionales</taxon>
        <taxon>Vibrionaceae</taxon>
        <taxon>Vibrio</taxon>
    </lineage>
</organism>
<accession>A0A1R4LIK8</accession>
<evidence type="ECO:0000313" key="6">
    <source>
        <dbReference type="Proteomes" id="UP000188276"/>
    </source>
</evidence>
<dbReference type="NCBIfam" id="NF033668">
    <property type="entry name" value="rSAM_PA0069"/>
    <property type="match status" value="1"/>
</dbReference>
<dbReference type="Gene3D" id="3.80.30.30">
    <property type="match status" value="1"/>
</dbReference>
<name>A0A1R4LIK8_VIBR1</name>
<dbReference type="Proteomes" id="UP000188276">
    <property type="component" value="Unassembled WGS sequence"/>
</dbReference>
<dbReference type="OrthoDB" id="9785699at2"/>
<evidence type="ECO:0000256" key="2">
    <source>
        <dbReference type="ARBA" id="ARBA00023004"/>
    </source>
</evidence>
<dbReference type="InterPro" id="IPR058240">
    <property type="entry name" value="rSAM_sf"/>
</dbReference>
<dbReference type="GO" id="GO:0051536">
    <property type="term" value="F:iron-sulfur cluster binding"/>
    <property type="evidence" value="ECO:0007669"/>
    <property type="project" value="UniProtKB-KW"/>
</dbReference>
<dbReference type="SUPFAM" id="SSF102114">
    <property type="entry name" value="Radical SAM enzymes"/>
    <property type="match status" value="1"/>
</dbReference>
<dbReference type="STRING" id="1123498.VR7878_01602"/>
<dbReference type="InterPro" id="IPR007197">
    <property type="entry name" value="rSAM"/>
</dbReference>
<protein>
    <submittedName>
        <fullName evidence="5">Radical SAM superfamily protein</fullName>
    </submittedName>
</protein>
<dbReference type="PANTHER" id="PTHR43432">
    <property type="entry name" value="SLR0285 PROTEIN"/>
    <property type="match status" value="1"/>
</dbReference>
<reference evidence="6" key="1">
    <citation type="submission" date="2017-02" db="EMBL/GenBank/DDBJ databases">
        <authorList>
            <person name="Rodrigo-Torres L."/>
            <person name="Arahal R.D."/>
            <person name="Lucena T."/>
        </authorList>
    </citation>
    <scope>NUCLEOTIDE SEQUENCE [LARGE SCALE GENOMIC DNA]</scope>
    <source>
        <strain evidence="6">CECT 7878</strain>
    </source>
</reference>
<keyword evidence="6" id="KW-1185">Reference proteome</keyword>
<gene>
    <name evidence="5" type="ORF">VR7878_01602</name>
</gene>
<dbReference type="InterPro" id="IPR006638">
    <property type="entry name" value="Elp3/MiaA/NifB-like_rSAM"/>
</dbReference>
<dbReference type="PANTHER" id="PTHR43432:SF3">
    <property type="entry name" value="SLR0285 PROTEIN"/>
    <property type="match status" value="1"/>
</dbReference>
<dbReference type="GO" id="GO:0003824">
    <property type="term" value="F:catalytic activity"/>
    <property type="evidence" value="ECO:0007669"/>
    <property type="project" value="InterPro"/>
</dbReference>
<dbReference type="SFLD" id="SFLDG01084">
    <property type="entry name" value="Uncharacterised_Radical_SAM_Su"/>
    <property type="match status" value="1"/>
</dbReference>
<evidence type="ECO:0000256" key="3">
    <source>
        <dbReference type="ARBA" id="ARBA00023014"/>
    </source>
</evidence>
<keyword evidence="1" id="KW-0479">Metal-binding</keyword>
<dbReference type="Pfam" id="PF04055">
    <property type="entry name" value="Radical_SAM"/>
    <property type="match status" value="1"/>
</dbReference>
<dbReference type="InterPro" id="IPR040086">
    <property type="entry name" value="MJ0683-like"/>
</dbReference>
<dbReference type="SFLD" id="SFLDS00029">
    <property type="entry name" value="Radical_SAM"/>
    <property type="match status" value="1"/>
</dbReference>